<feature type="repeat" description="WD" evidence="7">
    <location>
        <begin position="258"/>
        <end position="300"/>
    </location>
</feature>
<dbReference type="GO" id="GO:0000462">
    <property type="term" value="P:maturation of SSU-rRNA from tricistronic rRNA transcript (SSU-rRNA, 5.8S rRNA, LSU-rRNA)"/>
    <property type="evidence" value="ECO:0007669"/>
    <property type="project" value="TreeGrafter"/>
</dbReference>
<accession>A0AAF0E176</accession>
<reference evidence="10" key="1">
    <citation type="submission" date="2023-03" db="EMBL/GenBank/DDBJ databases">
        <title>Mating type loci evolution in Malassezia.</title>
        <authorList>
            <person name="Coelho M.A."/>
        </authorList>
    </citation>
    <scope>NUCLEOTIDE SEQUENCE</scope>
    <source>
        <strain evidence="10">CBS 7876</strain>
    </source>
</reference>
<gene>
    <name evidence="10" type="primary">sof1</name>
    <name evidence="10" type="ORF">MOBT1_002182</name>
</gene>
<evidence type="ECO:0000256" key="4">
    <source>
        <dbReference type="ARBA" id="ARBA00022737"/>
    </source>
</evidence>
<feature type="region of interest" description="Disordered" evidence="8">
    <location>
        <begin position="175"/>
        <end position="212"/>
    </location>
</feature>
<dbReference type="PROSITE" id="PS50082">
    <property type="entry name" value="WD_REPEATS_2"/>
    <property type="match status" value="3"/>
</dbReference>
<dbReference type="Proteomes" id="UP001214603">
    <property type="component" value="Chromosome 4"/>
</dbReference>
<evidence type="ECO:0000259" key="9">
    <source>
        <dbReference type="Pfam" id="PF04158"/>
    </source>
</evidence>
<feature type="repeat" description="WD" evidence="7">
    <location>
        <begin position="388"/>
        <end position="429"/>
    </location>
</feature>
<keyword evidence="11" id="KW-1185">Reference proteome</keyword>
<evidence type="ECO:0000256" key="7">
    <source>
        <dbReference type="PROSITE-ProRule" id="PRU00221"/>
    </source>
</evidence>
<evidence type="ECO:0000256" key="8">
    <source>
        <dbReference type="SAM" id="MobiDB-lite"/>
    </source>
</evidence>
<dbReference type="SUPFAM" id="SSF50978">
    <property type="entry name" value="WD40 repeat-like"/>
    <property type="match status" value="1"/>
</dbReference>
<comment type="subcellular location">
    <subcellularLocation>
        <location evidence="1">Nucleus</location>
        <location evidence="1">Nucleolus</location>
    </subcellularLocation>
</comment>
<dbReference type="CDD" id="cd00200">
    <property type="entry name" value="WD40"/>
    <property type="match status" value="1"/>
</dbReference>
<dbReference type="InterPro" id="IPR007287">
    <property type="entry name" value="Sof1"/>
</dbReference>
<dbReference type="PROSITE" id="PS50294">
    <property type="entry name" value="WD_REPEATS_REGION"/>
    <property type="match status" value="1"/>
</dbReference>
<feature type="domain" description="Sof1-like protein" evidence="9">
    <location>
        <begin position="421"/>
        <end position="506"/>
    </location>
</feature>
<dbReference type="Pfam" id="PF00400">
    <property type="entry name" value="WD40"/>
    <property type="match status" value="3"/>
</dbReference>
<dbReference type="InterPro" id="IPR001680">
    <property type="entry name" value="WD40_rpt"/>
</dbReference>
<dbReference type="PANTHER" id="PTHR22851">
    <property type="entry name" value="U3 SMALL NUCLEOLAR RNA U3 SNORNA ASSOCIATED PROTEIN"/>
    <property type="match status" value="1"/>
</dbReference>
<evidence type="ECO:0000256" key="5">
    <source>
        <dbReference type="ARBA" id="ARBA00023242"/>
    </source>
</evidence>
<name>A0AAF0E176_9BASI</name>
<proteinExistence type="inferred from homology"/>
<keyword evidence="3 7" id="KW-0853">WD repeat</keyword>
<dbReference type="InterPro" id="IPR020472">
    <property type="entry name" value="WD40_PAC1"/>
</dbReference>
<evidence type="ECO:0000313" key="10">
    <source>
        <dbReference type="EMBL" id="WFD03491.1"/>
    </source>
</evidence>
<keyword evidence="6" id="KW-0687">Ribonucleoprotein</keyword>
<dbReference type="GO" id="GO:0032040">
    <property type="term" value="C:small-subunit processome"/>
    <property type="evidence" value="ECO:0007669"/>
    <property type="project" value="TreeGrafter"/>
</dbReference>
<feature type="compositionally biased region" description="Basic residues" evidence="8">
    <location>
        <begin position="487"/>
        <end position="503"/>
    </location>
</feature>
<dbReference type="PANTHER" id="PTHR22851:SF0">
    <property type="entry name" value="DDB1- AND CUL4-ASSOCIATED FACTOR 13"/>
    <property type="match status" value="1"/>
</dbReference>
<dbReference type="InterPro" id="IPR051733">
    <property type="entry name" value="WD_repeat_DCAF13/WDSOF1"/>
</dbReference>
<organism evidence="10 11">
    <name type="scientific">Malassezia obtusa</name>
    <dbReference type="NCBI Taxonomy" id="76774"/>
    <lineage>
        <taxon>Eukaryota</taxon>
        <taxon>Fungi</taxon>
        <taxon>Dikarya</taxon>
        <taxon>Basidiomycota</taxon>
        <taxon>Ustilaginomycotina</taxon>
        <taxon>Malasseziomycetes</taxon>
        <taxon>Malasseziales</taxon>
        <taxon>Malasseziaceae</taxon>
        <taxon>Malassezia</taxon>
    </lineage>
</organism>
<feature type="region of interest" description="Disordered" evidence="8">
    <location>
        <begin position="466"/>
        <end position="512"/>
    </location>
</feature>
<sequence length="512" mass="56439">MVRVARLTQKIKALTRSLDDHAPARLGDAVPLQRNLDPNMHPFEKPREYTRALNAAKLDRLFAKPFVAALDGHIDGIYAMCRNPKRLDIMASGSGDGGASATDAEIRLWDLNHQHCLYTYRRAHAGIISSLTISPLTFNGGASAHDAPGGKRMLSCSVDRTIKVWNADPVSGSVGQFSEYTSDDEESDEEASGARDPNLFSIQPRELPPSEPLTVYNGKTAFNSLSTHAHLPRFASASGTVQVWDLNRGGGSDPLTTMAMGPDPVNVVRFNPSETDVLASAGTDRGITLYDLRSGKPLTKMVLAMRSNDLAWSPLEPTTFAVANEDHNMYTFDMRNLSSATQIYKGHVGAVMSVDWAPTGQGLVTGSYDRTVRLWDAGKGARSRDIYHTKRMQKVFAAAYTLDARFVLSGSDDGNLRIWKANASDKLGIVSGRERASREYAQALRKRWNSVGDVAKIERQRHVPKPIRSAQKLQHTMTEAQRVKEDRRRKHTKSGSKKPKAARKSVILEEKS</sequence>
<feature type="repeat" description="WD" evidence="7">
    <location>
        <begin position="344"/>
        <end position="385"/>
    </location>
</feature>
<evidence type="ECO:0000256" key="3">
    <source>
        <dbReference type="ARBA" id="ARBA00022574"/>
    </source>
</evidence>
<dbReference type="EMBL" id="CP119937">
    <property type="protein sequence ID" value="WFD03491.1"/>
    <property type="molecule type" value="Genomic_DNA"/>
</dbReference>
<dbReference type="InterPro" id="IPR036322">
    <property type="entry name" value="WD40_repeat_dom_sf"/>
</dbReference>
<evidence type="ECO:0000256" key="2">
    <source>
        <dbReference type="ARBA" id="ARBA00005649"/>
    </source>
</evidence>
<keyword evidence="5" id="KW-0539">Nucleus</keyword>
<feature type="compositionally biased region" description="Acidic residues" evidence="8">
    <location>
        <begin position="181"/>
        <end position="191"/>
    </location>
</feature>
<dbReference type="Pfam" id="PF04158">
    <property type="entry name" value="Sof1"/>
    <property type="match status" value="1"/>
</dbReference>
<keyword evidence="4" id="KW-0677">Repeat</keyword>
<evidence type="ECO:0000256" key="6">
    <source>
        <dbReference type="ARBA" id="ARBA00023274"/>
    </source>
</evidence>
<dbReference type="InterPro" id="IPR015943">
    <property type="entry name" value="WD40/YVTN_repeat-like_dom_sf"/>
</dbReference>
<dbReference type="AlphaFoldDB" id="A0AAF0E176"/>
<evidence type="ECO:0000313" key="11">
    <source>
        <dbReference type="Proteomes" id="UP001214603"/>
    </source>
</evidence>
<evidence type="ECO:0000256" key="1">
    <source>
        <dbReference type="ARBA" id="ARBA00004604"/>
    </source>
</evidence>
<dbReference type="Gene3D" id="2.130.10.10">
    <property type="entry name" value="YVTN repeat-like/Quinoprotein amine dehydrogenase"/>
    <property type="match status" value="3"/>
</dbReference>
<dbReference type="PRINTS" id="PR00320">
    <property type="entry name" value="GPROTEINBRPT"/>
</dbReference>
<protein>
    <submittedName>
        <fullName evidence="10">Protein sof1</fullName>
    </submittedName>
</protein>
<comment type="similarity">
    <text evidence="2">Belongs to the WD repeat DCAF13/WDSOF1 family.</text>
</comment>
<dbReference type="SMART" id="SM00320">
    <property type="entry name" value="WD40"/>
    <property type="match status" value="7"/>
</dbReference>